<comment type="caution">
    <text evidence="5">The sequence shown here is derived from an EMBL/GenBank/DDBJ whole genome shotgun (WGS) entry which is preliminary data.</text>
</comment>
<evidence type="ECO:0000313" key="6">
    <source>
        <dbReference type="Proteomes" id="UP000281406"/>
    </source>
</evidence>
<dbReference type="PANTHER" id="PTHR46879">
    <property type="entry name" value="SUSHI DOMAIN-CONTAINING PROTEIN 3"/>
    <property type="match status" value="1"/>
</dbReference>
<protein>
    <submittedName>
        <fullName evidence="5">Sushi domain-containing protein 3</fullName>
    </submittedName>
</protein>
<dbReference type="PROSITE" id="PS50923">
    <property type="entry name" value="SUSHI"/>
    <property type="match status" value="1"/>
</dbReference>
<feature type="transmembrane region" description="Helical" evidence="3">
    <location>
        <begin position="48"/>
        <end position="73"/>
    </location>
</feature>
<dbReference type="OrthoDB" id="9939976at2759"/>
<reference evidence="5 6" key="1">
    <citation type="submission" date="2018-10" db="EMBL/GenBank/DDBJ databases">
        <title>Genome assembly for a Yunnan-Guizhou Plateau 3E fish, Anabarilius grahami (Regan), and its evolutionary and genetic applications.</title>
        <authorList>
            <person name="Jiang W."/>
        </authorList>
    </citation>
    <scope>NUCLEOTIDE SEQUENCE [LARGE SCALE GENOMIC DNA]</scope>
    <source>
        <strain evidence="5">AG-KIZ</strain>
        <tissue evidence="5">Muscle</tissue>
    </source>
</reference>
<name>A0A3N0XMD9_ANAGA</name>
<evidence type="ECO:0000259" key="4">
    <source>
        <dbReference type="PROSITE" id="PS50923"/>
    </source>
</evidence>
<sequence>MSLQCPSRHRAVSGAQMACVWSSNDTRWSGGTPECRPLSRFEDEGFRLALLMSFISAAIILLMSIIFITSCLVKHVKREERRKMERARKNGASEFWQAVDVDVERVELQREALHNHKTTNNNNNNNYTQHTDTHRTTDNQIYTGGDPRTPCRCLHQGKPYPQIIHPSQFSLILNPPTDCLMNTHIGPVEAHCDGAAGDTHFCRPLLQDPVWSRQHLFNPPVHII</sequence>
<keyword evidence="6" id="KW-1185">Reference proteome</keyword>
<comment type="caution">
    <text evidence="2">Lacks conserved residue(s) required for the propagation of feature annotation.</text>
</comment>
<evidence type="ECO:0000256" key="2">
    <source>
        <dbReference type="PROSITE-ProRule" id="PRU00302"/>
    </source>
</evidence>
<proteinExistence type="predicted"/>
<dbReference type="InterPro" id="IPR000436">
    <property type="entry name" value="Sushi_SCR_CCP_dom"/>
</dbReference>
<dbReference type="GO" id="GO:0005886">
    <property type="term" value="C:plasma membrane"/>
    <property type="evidence" value="ECO:0007669"/>
    <property type="project" value="TreeGrafter"/>
</dbReference>
<dbReference type="Proteomes" id="UP000281406">
    <property type="component" value="Unassembled WGS sequence"/>
</dbReference>
<dbReference type="PANTHER" id="PTHR46879:SF1">
    <property type="entry name" value="SUSHI DOMAIN-CONTAINING PROTEIN 3"/>
    <property type="match status" value="1"/>
</dbReference>
<keyword evidence="3" id="KW-1133">Transmembrane helix</keyword>
<gene>
    <name evidence="5" type="ORF">DPX16_21880</name>
</gene>
<organism evidence="5 6">
    <name type="scientific">Anabarilius grahami</name>
    <name type="common">Kanglang fish</name>
    <name type="synonym">Barilius grahami</name>
    <dbReference type="NCBI Taxonomy" id="495550"/>
    <lineage>
        <taxon>Eukaryota</taxon>
        <taxon>Metazoa</taxon>
        <taxon>Chordata</taxon>
        <taxon>Craniata</taxon>
        <taxon>Vertebrata</taxon>
        <taxon>Euteleostomi</taxon>
        <taxon>Actinopterygii</taxon>
        <taxon>Neopterygii</taxon>
        <taxon>Teleostei</taxon>
        <taxon>Ostariophysi</taxon>
        <taxon>Cypriniformes</taxon>
        <taxon>Xenocyprididae</taxon>
        <taxon>Xenocypridinae</taxon>
        <taxon>Xenocypridinae incertae sedis</taxon>
        <taxon>Anabarilius</taxon>
    </lineage>
</organism>
<dbReference type="EMBL" id="RJVU01069130">
    <property type="protein sequence ID" value="ROI74331.1"/>
    <property type="molecule type" value="Genomic_DNA"/>
</dbReference>
<dbReference type="AlphaFoldDB" id="A0A3N0XMD9"/>
<accession>A0A3N0XMD9</accession>
<evidence type="ECO:0000256" key="3">
    <source>
        <dbReference type="SAM" id="Phobius"/>
    </source>
</evidence>
<keyword evidence="3" id="KW-0472">Membrane</keyword>
<evidence type="ECO:0000313" key="5">
    <source>
        <dbReference type="EMBL" id="ROI74331.1"/>
    </source>
</evidence>
<evidence type="ECO:0000256" key="1">
    <source>
        <dbReference type="ARBA" id="ARBA00023157"/>
    </source>
</evidence>
<keyword evidence="3" id="KW-0812">Transmembrane</keyword>
<dbReference type="InterPro" id="IPR053067">
    <property type="entry name" value="SUSD3"/>
</dbReference>
<keyword evidence="2" id="KW-0768">Sushi</keyword>
<keyword evidence="1" id="KW-1015">Disulfide bond</keyword>
<feature type="domain" description="Sushi" evidence="4">
    <location>
        <begin position="1"/>
        <end position="37"/>
    </location>
</feature>